<dbReference type="PROSITE" id="PS50109">
    <property type="entry name" value="HIS_KIN"/>
    <property type="match status" value="1"/>
</dbReference>
<dbReference type="InterPro" id="IPR035965">
    <property type="entry name" value="PAS-like_dom_sf"/>
</dbReference>
<dbReference type="Gene3D" id="3.30.450.20">
    <property type="entry name" value="PAS domain"/>
    <property type="match status" value="1"/>
</dbReference>
<gene>
    <name evidence="18" type="ORF">J2S43_002690</name>
</gene>
<dbReference type="Gene3D" id="3.30.565.10">
    <property type="entry name" value="Histidine kinase-like ATPase, C-terminal domain"/>
    <property type="match status" value="1"/>
</dbReference>
<dbReference type="InterPro" id="IPR000014">
    <property type="entry name" value="PAS"/>
</dbReference>
<dbReference type="EC" id="2.7.13.3" evidence="4"/>
<evidence type="ECO:0000256" key="4">
    <source>
        <dbReference type="ARBA" id="ARBA00012438"/>
    </source>
</evidence>
<keyword evidence="19" id="KW-1185">Reference proteome</keyword>
<evidence type="ECO:0000313" key="19">
    <source>
        <dbReference type="Proteomes" id="UP001240984"/>
    </source>
</evidence>
<dbReference type="InterPro" id="IPR036890">
    <property type="entry name" value="HATPase_C_sf"/>
</dbReference>
<dbReference type="Pfam" id="PF03924">
    <property type="entry name" value="CHASE"/>
    <property type="match status" value="1"/>
</dbReference>
<dbReference type="NCBIfam" id="TIGR00229">
    <property type="entry name" value="sensory_box"/>
    <property type="match status" value="1"/>
</dbReference>
<dbReference type="PROSITE" id="PS50112">
    <property type="entry name" value="PAS"/>
    <property type="match status" value="1"/>
</dbReference>
<dbReference type="PROSITE" id="PS50839">
    <property type="entry name" value="CHASE"/>
    <property type="match status" value="1"/>
</dbReference>
<dbReference type="InterPro" id="IPR050351">
    <property type="entry name" value="BphY/WalK/GraS-like"/>
</dbReference>
<dbReference type="SMART" id="SM00387">
    <property type="entry name" value="HATPase_c"/>
    <property type="match status" value="1"/>
</dbReference>
<evidence type="ECO:0000256" key="5">
    <source>
        <dbReference type="ARBA" id="ARBA00022553"/>
    </source>
</evidence>
<name>A0ABT9MSE2_9ACTN</name>
<evidence type="ECO:0000256" key="10">
    <source>
        <dbReference type="ARBA" id="ARBA00022840"/>
    </source>
</evidence>
<feature type="domain" description="Histidine kinase" evidence="15">
    <location>
        <begin position="491"/>
        <end position="707"/>
    </location>
</feature>
<evidence type="ECO:0000256" key="12">
    <source>
        <dbReference type="ARBA" id="ARBA00023012"/>
    </source>
</evidence>
<protein>
    <recommendedName>
        <fullName evidence="14">Sensor-like histidine kinase SenX3</fullName>
        <ecNumber evidence="4">2.7.13.3</ecNumber>
    </recommendedName>
</protein>
<sequence length="742" mass="78065">MNGWKRLGIWRSATILTGVVGVFGMSVAVGVAGVVAAEQRQSAQEQLQRRASVVTARVAAEARRYTDSVSMAAAALGWRETLTAKSFAEVAEPIARMRLPGASSVVFLAAADSDGVNAAQRLWRSRGATDLVLTPAATGGEHLFSIFSQPLDDAPPARTGVDLAQAPAPSHALREARDGRRIIVSDAYHLLRDRSVPAAARQLSFVVTAPVLAPAGADGRRAFRGWVLMGLRGQDFIGVALREASQDLVDVTLRAHTTTGTADIAALRAAVDGRRDLAWQANVRIANRSWTLRFAAAGLALPGGRTGLPTSLAAGGALTSLLLAGLVWVLATGRARAQAQVTSATARLQSTADELAGQKDYLAQILDAVHVTILTCDTDGRLVHTNSEGRTRIGDIDRRLVTDLLTDLHLVHPDGTAYVPGQSPLLRALGGEDVHGEEVIRILPDGSRRHLITHSRALHTPSGQRAGAVSSSFDVTTLREREAELAAFAGIVAHDLKNPLTSLTGYTEIVADDLAGLPGMGGQVRMLGRVLATGARMRRLIDDLLAFAAARDGAVRPADVDLSTLVDQVVEERLATSREAVPQIFIGALDGVYADAAMVRQLVDNLIGNAIKYTPPGQPARVDVTTADAGDGWIRVEVADRGIGIPAGQHQAVFNDFHRAHPAAGYTGTGLGLAICRRIVTRHGGAIGVTDNPGGGARFWFTLPAAAWTAPEDVAQVQRAAAAGLVRGHLPGTPGKRRAPAG</sequence>
<evidence type="ECO:0000256" key="14">
    <source>
        <dbReference type="ARBA" id="ARBA00039401"/>
    </source>
</evidence>
<evidence type="ECO:0000313" key="18">
    <source>
        <dbReference type="EMBL" id="MDP9794178.1"/>
    </source>
</evidence>
<dbReference type="SUPFAM" id="SSF55785">
    <property type="entry name" value="PYP-like sensor domain (PAS domain)"/>
    <property type="match status" value="1"/>
</dbReference>
<dbReference type="PANTHER" id="PTHR42878">
    <property type="entry name" value="TWO-COMPONENT HISTIDINE KINASE"/>
    <property type="match status" value="1"/>
</dbReference>
<evidence type="ECO:0000256" key="6">
    <source>
        <dbReference type="ARBA" id="ARBA00022679"/>
    </source>
</evidence>
<dbReference type="Proteomes" id="UP001240984">
    <property type="component" value="Unassembled WGS sequence"/>
</dbReference>
<keyword evidence="6" id="KW-0808">Transferase</keyword>
<dbReference type="InterPro" id="IPR036097">
    <property type="entry name" value="HisK_dim/P_sf"/>
</dbReference>
<evidence type="ECO:0000259" key="16">
    <source>
        <dbReference type="PROSITE" id="PS50112"/>
    </source>
</evidence>
<evidence type="ECO:0000256" key="2">
    <source>
        <dbReference type="ARBA" id="ARBA00004141"/>
    </source>
</evidence>
<dbReference type="Pfam" id="PF08448">
    <property type="entry name" value="PAS_4"/>
    <property type="match status" value="1"/>
</dbReference>
<reference evidence="18 19" key="1">
    <citation type="submission" date="2023-07" db="EMBL/GenBank/DDBJ databases">
        <title>Sequencing the genomes of 1000 actinobacteria strains.</title>
        <authorList>
            <person name="Klenk H.-P."/>
        </authorList>
    </citation>
    <scope>NUCLEOTIDE SEQUENCE [LARGE SCALE GENOMIC DNA]</scope>
    <source>
        <strain evidence="18 19">DSM 44710</strain>
    </source>
</reference>
<dbReference type="Gene3D" id="3.30.450.350">
    <property type="entry name" value="CHASE domain"/>
    <property type="match status" value="1"/>
</dbReference>
<organism evidence="18 19">
    <name type="scientific">Catenuloplanes nepalensis</name>
    <dbReference type="NCBI Taxonomy" id="587533"/>
    <lineage>
        <taxon>Bacteria</taxon>
        <taxon>Bacillati</taxon>
        <taxon>Actinomycetota</taxon>
        <taxon>Actinomycetes</taxon>
        <taxon>Micromonosporales</taxon>
        <taxon>Micromonosporaceae</taxon>
        <taxon>Catenuloplanes</taxon>
    </lineage>
</organism>
<evidence type="ECO:0000256" key="3">
    <source>
        <dbReference type="ARBA" id="ARBA00004236"/>
    </source>
</evidence>
<evidence type="ECO:0000256" key="13">
    <source>
        <dbReference type="ARBA" id="ARBA00023136"/>
    </source>
</evidence>
<dbReference type="SUPFAM" id="SSF47384">
    <property type="entry name" value="Homodimeric domain of signal transducing histidine kinase"/>
    <property type="match status" value="1"/>
</dbReference>
<dbReference type="EMBL" id="JAUSRA010000001">
    <property type="protein sequence ID" value="MDP9794178.1"/>
    <property type="molecule type" value="Genomic_DNA"/>
</dbReference>
<dbReference type="InterPro" id="IPR042240">
    <property type="entry name" value="CHASE_sf"/>
</dbReference>
<dbReference type="InterPro" id="IPR005467">
    <property type="entry name" value="His_kinase_dom"/>
</dbReference>
<keyword evidence="12" id="KW-0902">Two-component regulatory system</keyword>
<evidence type="ECO:0000256" key="8">
    <source>
        <dbReference type="ARBA" id="ARBA00022741"/>
    </source>
</evidence>
<dbReference type="InterPro" id="IPR013656">
    <property type="entry name" value="PAS_4"/>
</dbReference>
<dbReference type="RefSeq" id="WP_306829313.1">
    <property type="nucleotide sequence ID" value="NZ_JAUSRA010000001.1"/>
</dbReference>
<dbReference type="Pfam" id="PF00512">
    <property type="entry name" value="HisKA"/>
    <property type="match status" value="1"/>
</dbReference>
<dbReference type="InterPro" id="IPR003594">
    <property type="entry name" value="HATPase_dom"/>
</dbReference>
<evidence type="ECO:0000256" key="1">
    <source>
        <dbReference type="ARBA" id="ARBA00000085"/>
    </source>
</evidence>
<dbReference type="PRINTS" id="PR00344">
    <property type="entry name" value="BCTRLSENSOR"/>
</dbReference>
<dbReference type="SUPFAM" id="SSF55874">
    <property type="entry name" value="ATPase domain of HSP90 chaperone/DNA topoisomerase II/histidine kinase"/>
    <property type="match status" value="1"/>
</dbReference>
<comment type="caution">
    <text evidence="18">The sequence shown here is derived from an EMBL/GenBank/DDBJ whole genome shotgun (WGS) entry which is preliminary data.</text>
</comment>
<keyword evidence="11" id="KW-1133">Transmembrane helix</keyword>
<dbReference type="InterPro" id="IPR004358">
    <property type="entry name" value="Sig_transdc_His_kin-like_C"/>
</dbReference>
<evidence type="ECO:0000256" key="9">
    <source>
        <dbReference type="ARBA" id="ARBA00022777"/>
    </source>
</evidence>
<keyword evidence="8" id="KW-0547">Nucleotide-binding</keyword>
<keyword evidence="13" id="KW-0472">Membrane</keyword>
<keyword evidence="10" id="KW-0067">ATP-binding</keyword>
<comment type="subcellular location">
    <subcellularLocation>
        <location evidence="3">Cell membrane</location>
    </subcellularLocation>
    <subcellularLocation>
        <location evidence="2">Membrane</location>
        <topology evidence="2">Multi-pass membrane protein</topology>
    </subcellularLocation>
</comment>
<comment type="catalytic activity">
    <reaction evidence="1">
        <text>ATP + protein L-histidine = ADP + protein N-phospho-L-histidine.</text>
        <dbReference type="EC" id="2.7.13.3"/>
    </reaction>
</comment>
<evidence type="ECO:0000256" key="7">
    <source>
        <dbReference type="ARBA" id="ARBA00022692"/>
    </source>
</evidence>
<keyword evidence="7" id="KW-0812">Transmembrane</keyword>
<dbReference type="Pfam" id="PF02518">
    <property type="entry name" value="HATPase_c"/>
    <property type="match status" value="1"/>
</dbReference>
<evidence type="ECO:0000259" key="17">
    <source>
        <dbReference type="PROSITE" id="PS50839"/>
    </source>
</evidence>
<dbReference type="PANTHER" id="PTHR42878:SF7">
    <property type="entry name" value="SENSOR HISTIDINE KINASE GLRK"/>
    <property type="match status" value="1"/>
</dbReference>
<dbReference type="Gene3D" id="1.10.287.130">
    <property type="match status" value="1"/>
</dbReference>
<dbReference type="InterPro" id="IPR003661">
    <property type="entry name" value="HisK_dim/P_dom"/>
</dbReference>
<evidence type="ECO:0000256" key="11">
    <source>
        <dbReference type="ARBA" id="ARBA00022989"/>
    </source>
</evidence>
<accession>A0ABT9MSE2</accession>
<evidence type="ECO:0000259" key="15">
    <source>
        <dbReference type="PROSITE" id="PS50109"/>
    </source>
</evidence>
<feature type="domain" description="PAS" evidence="16">
    <location>
        <begin position="358"/>
        <end position="432"/>
    </location>
</feature>
<keyword evidence="5" id="KW-0597">Phosphoprotein</keyword>
<proteinExistence type="predicted"/>
<dbReference type="InterPro" id="IPR006189">
    <property type="entry name" value="CHASE_dom"/>
</dbReference>
<dbReference type="SMART" id="SM00388">
    <property type="entry name" value="HisKA"/>
    <property type="match status" value="1"/>
</dbReference>
<dbReference type="CDD" id="cd00082">
    <property type="entry name" value="HisKA"/>
    <property type="match status" value="1"/>
</dbReference>
<feature type="domain" description="CHASE" evidence="17">
    <location>
        <begin position="146"/>
        <end position="245"/>
    </location>
</feature>
<keyword evidence="9" id="KW-0418">Kinase</keyword>